<proteinExistence type="predicted"/>
<dbReference type="EMBL" id="GBRH01251161">
    <property type="protein sequence ID" value="JAD46734.1"/>
    <property type="molecule type" value="Transcribed_RNA"/>
</dbReference>
<organism evidence="1">
    <name type="scientific">Arundo donax</name>
    <name type="common">Giant reed</name>
    <name type="synonym">Donax arundinaceus</name>
    <dbReference type="NCBI Taxonomy" id="35708"/>
    <lineage>
        <taxon>Eukaryota</taxon>
        <taxon>Viridiplantae</taxon>
        <taxon>Streptophyta</taxon>
        <taxon>Embryophyta</taxon>
        <taxon>Tracheophyta</taxon>
        <taxon>Spermatophyta</taxon>
        <taxon>Magnoliopsida</taxon>
        <taxon>Liliopsida</taxon>
        <taxon>Poales</taxon>
        <taxon>Poaceae</taxon>
        <taxon>PACMAD clade</taxon>
        <taxon>Arundinoideae</taxon>
        <taxon>Arundineae</taxon>
        <taxon>Arundo</taxon>
    </lineage>
</organism>
<evidence type="ECO:0000313" key="1">
    <source>
        <dbReference type="EMBL" id="JAD46734.1"/>
    </source>
</evidence>
<accession>A0A0A9A4Y3</accession>
<name>A0A0A9A4Y3_ARUDO</name>
<dbReference type="AlphaFoldDB" id="A0A0A9A4Y3"/>
<reference evidence="1" key="2">
    <citation type="journal article" date="2015" name="Data Brief">
        <title>Shoot transcriptome of the giant reed, Arundo donax.</title>
        <authorList>
            <person name="Barrero R.A."/>
            <person name="Guerrero F.D."/>
            <person name="Moolhuijzen P."/>
            <person name="Goolsby J.A."/>
            <person name="Tidwell J."/>
            <person name="Bellgard S.E."/>
            <person name="Bellgard M.I."/>
        </authorList>
    </citation>
    <scope>NUCLEOTIDE SEQUENCE</scope>
    <source>
        <tissue evidence="1">Shoot tissue taken approximately 20 cm above the soil surface</tissue>
    </source>
</reference>
<sequence length="18" mass="2062">MGKALYVSYEDENCSHCL</sequence>
<protein>
    <submittedName>
        <fullName evidence="1">Uncharacterized protein</fullName>
    </submittedName>
</protein>
<reference evidence="1" key="1">
    <citation type="submission" date="2014-09" db="EMBL/GenBank/DDBJ databases">
        <authorList>
            <person name="Magalhaes I.L.F."/>
            <person name="Oliveira U."/>
            <person name="Santos F.R."/>
            <person name="Vidigal T.H.D.A."/>
            <person name="Brescovit A.D."/>
            <person name="Santos A.J."/>
        </authorList>
    </citation>
    <scope>NUCLEOTIDE SEQUENCE</scope>
    <source>
        <tissue evidence="1">Shoot tissue taken approximately 20 cm above the soil surface</tissue>
    </source>
</reference>